<evidence type="ECO:0000256" key="1">
    <source>
        <dbReference type="SAM" id="Phobius"/>
    </source>
</evidence>
<accession>A0ABY7ATH3</accession>
<dbReference type="Proteomes" id="UP001163726">
    <property type="component" value="Plasmid pCadTS8_2"/>
</dbReference>
<keyword evidence="2" id="KW-0614">Plasmid</keyword>
<sequence length="80" mass="9152">MDYKNLAEHSQPKKTNARLLWLLVLLTPIFIAALLLVLVPQLTAEQKILVILCSLFVLLGAQLYRMHKEYKQHVGSTQSH</sequence>
<gene>
    <name evidence="2" type="ORF">OLW01_17480</name>
</gene>
<geneLocation type="plasmid" evidence="2 3">
    <name>pCadTS8_2</name>
</geneLocation>
<evidence type="ECO:0000313" key="2">
    <source>
        <dbReference type="EMBL" id="WAJ72072.1"/>
    </source>
</evidence>
<reference evidence="2" key="1">
    <citation type="submission" date="2022-10" db="EMBL/GenBank/DDBJ databases">
        <title>Catenovulum adriacola sp. nov. isolated in the Harbour of Susak.</title>
        <authorList>
            <person name="Schoch T."/>
            <person name="Reich S.J."/>
            <person name="Stoeferle S."/>
            <person name="Flaiz M."/>
            <person name="Kazda M."/>
            <person name="Riedel C.U."/>
            <person name="Duerre P."/>
        </authorList>
    </citation>
    <scope>NUCLEOTIDE SEQUENCE</scope>
    <source>
        <strain evidence="2">TS8</strain>
        <plasmid evidence="2">pCadTS8_2</plasmid>
    </source>
</reference>
<feature type="transmembrane region" description="Helical" evidence="1">
    <location>
        <begin position="48"/>
        <end position="64"/>
    </location>
</feature>
<name>A0ABY7ATH3_9ALTE</name>
<keyword evidence="1" id="KW-1133">Transmembrane helix</keyword>
<keyword evidence="3" id="KW-1185">Reference proteome</keyword>
<feature type="transmembrane region" description="Helical" evidence="1">
    <location>
        <begin position="20"/>
        <end position="42"/>
    </location>
</feature>
<keyword evidence="1" id="KW-0472">Membrane</keyword>
<organism evidence="2 3">
    <name type="scientific">Catenovulum adriaticum</name>
    <dbReference type="NCBI Taxonomy" id="2984846"/>
    <lineage>
        <taxon>Bacteria</taxon>
        <taxon>Pseudomonadati</taxon>
        <taxon>Pseudomonadota</taxon>
        <taxon>Gammaproteobacteria</taxon>
        <taxon>Alteromonadales</taxon>
        <taxon>Alteromonadaceae</taxon>
        <taxon>Catenovulum</taxon>
    </lineage>
</organism>
<proteinExistence type="predicted"/>
<protein>
    <submittedName>
        <fullName evidence="2">Uncharacterized protein</fullName>
    </submittedName>
</protein>
<dbReference type="EMBL" id="CP109967">
    <property type="protein sequence ID" value="WAJ72072.1"/>
    <property type="molecule type" value="Genomic_DNA"/>
</dbReference>
<keyword evidence="1" id="KW-0812">Transmembrane</keyword>
<evidence type="ECO:0000313" key="3">
    <source>
        <dbReference type="Proteomes" id="UP001163726"/>
    </source>
</evidence>
<dbReference type="RefSeq" id="WP_268076789.1">
    <property type="nucleotide sequence ID" value="NZ_CP109967.1"/>
</dbReference>